<evidence type="ECO:0000256" key="1">
    <source>
        <dbReference type="SAM" id="MobiDB-lite"/>
    </source>
</evidence>
<dbReference type="AlphaFoldDB" id="A0AAP0PSU1"/>
<evidence type="ECO:0000313" key="3">
    <source>
        <dbReference type="Proteomes" id="UP001417504"/>
    </source>
</evidence>
<reference evidence="2 3" key="1">
    <citation type="submission" date="2024-01" db="EMBL/GenBank/DDBJ databases">
        <title>Genome assemblies of Stephania.</title>
        <authorList>
            <person name="Yang L."/>
        </authorList>
    </citation>
    <scope>NUCLEOTIDE SEQUENCE [LARGE SCALE GENOMIC DNA]</scope>
    <source>
        <strain evidence="2">QJT</strain>
        <tissue evidence="2">Leaf</tissue>
    </source>
</reference>
<protein>
    <submittedName>
        <fullName evidence="2">Uncharacterized protein</fullName>
    </submittedName>
</protein>
<evidence type="ECO:0000313" key="2">
    <source>
        <dbReference type="EMBL" id="KAK9153385.1"/>
    </source>
</evidence>
<accession>A0AAP0PSU1</accession>
<keyword evidence="3" id="KW-1185">Reference proteome</keyword>
<dbReference type="Proteomes" id="UP001417504">
    <property type="component" value="Unassembled WGS sequence"/>
</dbReference>
<comment type="caution">
    <text evidence="2">The sequence shown here is derived from an EMBL/GenBank/DDBJ whole genome shotgun (WGS) entry which is preliminary data.</text>
</comment>
<name>A0AAP0PSU1_9MAGN</name>
<gene>
    <name evidence="2" type="ORF">Sjap_000865</name>
</gene>
<proteinExistence type="predicted"/>
<dbReference type="EMBL" id="JBBNAE010000001">
    <property type="protein sequence ID" value="KAK9153385.1"/>
    <property type="molecule type" value="Genomic_DNA"/>
</dbReference>
<organism evidence="2 3">
    <name type="scientific">Stephania japonica</name>
    <dbReference type="NCBI Taxonomy" id="461633"/>
    <lineage>
        <taxon>Eukaryota</taxon>
        <taxon>Viridiplantae</taxon>
        <taxon>Streptophyta</taxon>
        <taxon>Embryophyta</taxon>
        <taxon>Tracheophyta</taxon>
        <taxon>Spermatophyta</taxon>
        <taxon>Magnoliopsida</taxon>
        <taxon>Ranunculales</taxon>
        <taxon>Menispermaceae</taxon>
        <taxon>Menispermoideae</taxon>
        <taxon>Cissampelideae</taxon>
        <taxon>Stephania</taxon>
    </lineage>
</organism>
<feature type="region of interest" description="Disordered" evidence="1">
    <location>
        <begin position="1"/>
        <end position="55"/>
    </location>
</feature>
<sequence>MGYGGPKYEKRPGCETNNRLRSCHHKASQPVKENSVGTEKMGYGNPKYEKQPVVD</sequence>